<feature type="transmembrane region" description="Helical" evidence="7">
    <location>
        <begin position="959"/>
        <end position="978"/>
    </location>
</feature>
<feature type="compositionally biased region" description="Gly residues" evidence="6">
    <location>
        <begin position="800"/>
        <end position="816"/>
    </location>
</feature>
<feature type="region of interest" description="Disordered" evidence="6">
    <location>
        <begin position="2097"/>
        <end position="2123"/>
    </location>
</feature>
<organism evidence="9 10">
    <name type="scientific">Leishmania tarentolae</name>
    <name type="common">Sauroleishmania tarentolae</name>
    <dbReference type="NCBI Taxonomy" id="5689"/>
    <lineage>
        <taxon>Eukaryota</taxon>
        <taxon>Discoba</taxon>
        <taxon>Euglenozoa</taxon>
        <taxon>Kinetoplastea</taxon>
        <taxon>Metakinetoplastina</taxon>
        <taxon>Trypanosomatida</taxon>
        <taxon>Trypanosomatidae</taxon>
        <taxon>Leishmaniinae</taxon>
        <taxon>Leishmania</taxon>
        <taxon>lizard Leishmania</taxon>
    </lineage>
</organism>
<feature type="region of interest" description="Disordered" evidence="6">
    <location>
        <begin position="274"/>
        <end position="293"/>
    </location>
</feature>
<feature type="compositionally biased region" description="Low complexity" evidence="6">
    <location>
        <begin position="776"/>
        <end position="790"/>
    </location>
</feature>
<feature type="compositionally biased region" description="Polar residues" evidence="6">
    <location>
        <begin position="2069"/>
        <end position="2078"/>
    </location>
</feature>
<feature type="transmembrane region" description="Helical" evidence="7">
    <location>
        <begin position="1308"/>
        <end position="1326"/>
    </location>
</feature>
<feature type="transmembrane region" description="Helical" evidence="7">
    <location>
        <begin position="984"/>
        <end position="1002"/>
    </location>
</feature>
<feature type="compositionally biased region" description="Polar residues" evidence="6">
    <location>
        <begin position="158"/>
        <end position="168"/>
    </location>
</feature>
<dbReference type="PANTHER" id="PTHR30509:SF9">
    <property type="entry name" value="MULTIDRUG RESISTANCE PROTEIN MDTO"/>
    <property type="match status" value="1"/>
</dbReference>
<dbReference type="Pfam" id="PF13515">
    <property type="entry name" value="FUSC_2"/>
    <property type="match status" value="1"/>
</dbReference>
<feature type="region of interest" description="Disordered" evidence="6">
    <location>
        <begin position="1637"/>
        <end position="1784"/>
    </location>
</feature>
<feature type="compositionally biased region" description="Low complexity" evidence="6">
    <location>
        <begin position="1751"/>
        <end position="1760"/>
    </location>
</feature>
<feature type="compositionally biased region" description="Polar residues" evidence="6">
    <location>
        <begin position="400"/>
        <end position="415"/>
    </location>
</feature>
<comment type="caution">
    <text evidence="9">The sequence shown here is derived from an EMBL/GenBank/DDBJ whole genome shotgun (WGS) entry which is preliminary data.</text>
</comment>
<feature type="transmembrane region" description="Helical" evidence="7">
    <location>
        <begin position="1434"/>
        <end position="1452"/>
    </location>
</feature>
<feature type="compositionally biased region" description="Basic and acidic residues" evidence="6">
    <location>
        <begin position="1736"/>
        <end position="1750"/>
    </location>
</feature>
<comment type="subcellular location">
    <subcellularLocation>
        <location evidence="1">Cell membrane</location>
        <topology evidence="1">Multi-pass membrane protein</topology>
    </subcellularLocation>
</comment>
<feature type="region of interest" description="Disordered" evidence="6">
    <location>
        <begin position="554"/>
        <end position="580"/>
    </location>
</feature>
<feature type="compositionally biased region" description="Basic and acidic residues" evidence="6">
    <location>
        <begin position="2004"/>
        <end position="2015"/>
    </location>
</feature>
<feature type="compositionally biased region" description="Basic and acidic residues" evidence="6">
    <location>
        <begin position="2224"/>
        <end position="2263"/>
    </location>
</feature>
<proteinExistence type="predicted"/>
<evidence type="ECO:0000256" key="6">
    <source>
        <dbReference type="SAM" id="MobiDB-lite"/>
    </source>
</evidence>
<keyword evidence="4 7" id="KW-1133">Transmembrane helix</keyword>
<keyword evidence="3 7" id="KW-0812">Transmembrane</keyword>
<feature type="region of interest" description="Disordered" evidence="6">
    <location>
        <begin position="456"/>
        <end position="497"/>
    </location>
</feature>
<dbReference type="EMBL" id="BLBS01000014">
    <property type="protein sequence ID" value="GET86793.1"/>
    <property type="molecule type" value="Genomic_DNA"/>
</dbReference>
<evidence type="ECO:0000259" key="8">
    <source>
        <dbReference type="Pfam" id="PF13515"/>
    </source>
</evidence>
<keyword evidence="10" id="KW-1185">Reference proteome</keyword>
<name>A0A640KB54_LEITA</name>
<feature type="domain" description="Integral membrane bound transporter" evidence="8">
    <location>
        <begin position="1336"/>
        <end position="1444"/>
    </location>
</feature>
<evidence type="ECO:0000256" key="3">
    <source>
        <dbReference type="ARBA" id="ARBA00022692"/>
    </source>
</evidence>
<keyword evidence="2" id="KW-1003">Cell membrane</keyword>
<feature type="transmembrane region" description="Helical" evidence="7">
    <location>
        <begin position="1352"/>
        <end position="1373"/>
    </location>
</feature>
<feature type="compositionally biased region" description="Basic and acidic residues" evidence="6">
    <location>
        <begin position="2285"/>
        <end position="2303"/>
    </location>
</feature>
<evidence type="ECO:0000256" key="1">
    <source>
        <dbReference type="ARBA" id="ARBA00004651"/>
    </source>
</evidence>
<feature type="compositionally biased region" description="Low complexity" evidence="6">
    <location>
        <begin position="1971"/>
        <end position="1982"/>
    </location>
</feature>
<feature type="transmembrane region" description="Helical" evidence="7">
    <location>
        <begin position="1403"/>
        <end position="1422"/>
    </location>
</feature>
<feature type="compositionally biased region" description="Polar residues" evidence="6">
    <location>
        <begin position="509"/>
        <end position="523"/>
    </location>
</feature>
<feature type="region of interest" description="Disordered" evidence="6">
    <location>
        <begin position="104"/>
        <end position="168"/>
    </location>
</feature>
<feature type="compositionally biased region" description="Basic and acidic residues" evidence="6">
    <location>
        <begin position="1712"/>
        <end position="1725"/>
    </location>
</feature>
<feature type="compositionally biased region" description="Polar residues" evidence="6">
    <location>
        <begin position="373"/>
        <end position="384"/>
    </location>
</feature>
<reference evidence="9" key="1">
    <citation type="submission" date="2019-11" db="EMBL/GenBank/DDBJ databases">
        <title>Leishmania tarentolae CDS.</title>
        <authorList>
            <person name="Goto Y."/>
            <person name="Yamagishi J."/>
        </authorList>
    </citation>
    <scope>NUCLEOTIDE SEQUENCE [LARGE SCALE GENOMIC DNA]</scope>
    <source>
        <strain evidence="9">Parrot Tar II</strain>
    </source>
</reference>
<dbReference type="GO" id="GO:0005886">
    <property type="term" value="C:plasma membrane"/>
    <property type="evidence" value="ECO:0007669"/>
    <property type="project" value="UniProtKB-SubCell"/>
</dbReference>
<feature type="region of interest" description="Disordered" evidence="6">
    <location>
        <begin position="373"/>
        <end position="427"/>
    </location>
</feature>
<protein>
    <recommendedName>
        <fullName evidence="8">Integral membrane bound transporter domain-containing protein</fullName>
    </recommendedName>
</protein>
<keyword evidence="5 7" id="KW-0472">Membrane</keyword>
<feature type="region of interest" description="Disordered" evidence="6">
    <location>
        <begin position="509"/>
        <end position="537"/>
    </location>
</feature>
<feature type="transmembrane region" description="Helical" evidence="7">
    <location>
        <begin position="1380"/>
        <end position="1397"/>
    </location>
</feature>
<feature type="compositionally biased region" description="Low complexity" evidence="6">
    <location>
        <begin position="274"/>
        <end position="287"/>
    </location>
</feature>
<dbReference type="Proteomes" id="UP000419144">
    <property type="component" value="Unassembled WGS sequence"/>
</dbReference>
<feature type="compositionally biased region" description="Gly residues" evidence="6">
    <location>
        <begin position="1659"/>
        <end position="1679"/>
    </location>
</feature>
<feature type="compositionally biased region" description="Basic and acidic residues" evidence="6">
    <location>
        <begin position="835"/>
        <end position="854"/>
    </location>
</feature>
<feature type="region of interest" description="Disordered" evidence="6">
    <location>
        <begin position="776"/>
        <end position="864"/>
    </location>
</feature>
<evidence type="ECO:0000256" key="7">
    <source>
        <dbReference type="SAM" id="Phobius"/>
    </source>
</evidence>
<dbReference type="OrthoDB" id="251552at2759"/>
<evidence type="ECO:0000313" key="9">
    <source>
        <dbReference type="EMBL" id="GET86793.1"/>
    </source>
</evidence>
<dbReference type="PANTHER" id="PTHR30509">
    <property type="entry name" value="P-HYDROXYBENZOIC ACID EFFLUX PUMP SUBUNIT-RELATED"/>
    <property type="match status" value="1"/>
</dbReference>
<accession>A0A640KB54</accession>
<feature type="transmembrane region" description="Helical" evidence="7">
    <location>
        <begin position="1033"/>
        <end position="1055"/>
    </location>
</feature>
<dbReference type="InterPro" id="IPR049453">
    <property type="entry name" value="Memb_transporter_dom"/>
</dbReference>
<feature type="region of interest" description="Disordered" evidence="6">
    <location>
        <begin position="1890"/>
        <end position="1920"/>
    </location>
</feature>
<evidence type="ECO:0000313" key="10">
    <source>
        <dbReference type="Proteomes" id="UP000419144"/>
    </source>
</evidence>
<sequence length="2408" mass="257694">MAHPEKREGACVKRDMPAAPACCSFCLYRDFHLLFGCSTASVSLVSRCCVASGPHTHTNPHPLTHADGHTHTALAKECRASVLYSTSLFLYQSPPLFPLLSEHRKMDSHDQSPTRASVTRKNATDRDREFQSASHPRRAAGGTSDAPNDSLRTDNTPRRTQPTGDLQVSVTNDSFGYPLGNHAVFGSTRPFDSGPSSSNVEHFLSAAPAAKSSLITSSVKHDGGAVTESMHAREKPNFVSVLKGGAFPADPPLDTPQWPTSAAAPIAVPAVRQAASSSTSTSSQKKVVPPPVVSTVHQDPQPVFSAIVSSSTGSAPVAASFTASAASPSHRISTKSVPLASSTMASGAGSPAPPGNLVVPMLPPFNSAGHHASINSTYSHTNEAPSGGVGADTGRLYTPSPVQRSPGSSRLSPTSRRAHNYGSGMQFSSTFAQLPGGVGGGFPSARSETDLRRAFRESEGGNLSPLHATAAGHMPTGGSPGNGGRHSPHGSSTLLGIGSRPRRVIRATESSFTPGGPHNSNRYMASGGSGGASSCGTVPAQPRWMNAAERIKESRSFEDSSMYEPALPYDQSRPGMQSRSLASQGMLTAGKLRALEAQQAEDGYGNTDSRNHHHQVAGSIAGGSARFGAYSTRSLTAQSGAPIFVAQEEALTASTRHLSRALTEQPGWRRSGHVRSVAGGGHSMTGGRHAVTALPMPRSITTLEAGTWSGVGKTGANSSPGDASFRTRSANGGILGSLSSGDSKFSTAEHKLANLFQRKLHSTNNILYAMESSSGGVAQSSASNAGAARAPRGTGEEKGAGAGGGGDGGGGGGGGSSSDFPSSKGVPGGRKKNSHKDAERDGKSKWSNVKKMDTEGDEDERDERNFRTRNIDALHAIPWDQRQQLPMSGFGTRFFALLSTPRFWEKLDWTVRASLLTVLPTMVLSLEPSTSYMFPLPSSLAFNAFWISMPTFGSGLRELIIALKGFTFGLLLVCILVVAHIGPAWLSLLMLFLLTFISSFVAEETKKTAAYVLASMIMKYIVDPAGTDFGYIGQYYVGLLIGLAFGTAGFLVPFIRWSSDIARHYIKAMGNSLSIDLQGTLSSFWVRTPLERELNVVRLRQLRATAERCLSKIETALEESEYEPHTGAYMMCMVNRFNFCKSIHNILGSLSHVIELIADNPSLIDTPMCTAFGAQIGDDLAVIASAMDSMVLKIVDFQRIVTPQEIQFFREARQRFQDALSRVRENVILTNENYQTDESDVLLGFFMFSLDEMCEVISQFDETAHPPSRLLNALLFPVRDVKSVISAFQNLVLTIVLRRTIPRRMKEAIKLSLCMVMPSIFQVYALDNNSVSPAAGAAVIALIYNPTGSESFHYASGRLLGTVLGSIGALLSVQVADGRLWVLYIFIVILSFIGAYVQAASGFYALGNAIVSSTISVCTQYQDQTAAMVRIQQNCFAILMYFVIACLLWPMHARTKVKMSLNVTLRCTREAVTRMLRNLDMPYDANEVTADVSALLIEMNKKVRTQSRFIPGAVEEPTMGSAEYPEDAWKRIVEAEKKLCLALSMMRFAYNTFMSSRADPTTELSVHWVVLHRISPHAQDLSDLIYASIDLYLLSLSKMTIVPTSHLTRLRVGMVDANQAILDTYMSTIFRKVAGEQDSDEEDMYTSSSYMNDDRNDGGYRGGENGSGGGPHLPLGRGGDFYTDKSDYGRGSTAGADDKAAAGRAANGQNVREGEEAKVGNDDHLSAPSKPQQHRRQVDSDHRNRRENHSSGDFSDASSSENDEDDEQANTRLHKHAAGKGVDGKKKMGYLGYELTAEEAAALRAFVANRVGNGTFNAGKSMFANNTTFGSRATGGVSATAAAAAALATRDSIVMAGSPPQGNNDARLMAVTGGDEGLAAVLRKKHKVVVRRGKDEENDGDAEEAPLDVLPSEGKTKSGRHNVDNALGIFNTSFLNSSFRNTSFLGNLFAKKKDLRDLDAAEMQQLRAEQSHTSSESDTTSTHSHREGQRKKKQKRRSGKRRGTKDSDSDDEGIRQHSTPRTSPTRHPRASGVGSDFSDIEDDPELRRKRDASGKVLRTGRTVAGAKTATMNEGSPLSRSAPEVRTDVHNLKMNLLDEGGASREGATGAQGSLPKMSQSAPMTSGRECAAELCTELRKKDSAEASRLQASSLTAGQVCGAAATTTVSLSGNDGAVPAASLNNACSAATTVSHYPPQPLAVVQGSSSVNLEDHKDSPPRACIAEEGKKCDSRDSDMGRVVPDKDNKRMIHGVAEKQPSHGRSDNVPDVDLYASGKSGEGQKVAHGAVEKGTHLLDDASDHRRLSSFDSHSSSRARDPSRGLEGGSPCTSAMLDGGPDGDGTSMTPSDGDEILKGLSFFNAERGEFVLTNQDIHSLEAFLFGTRALVVHINDLQKALLEMQHATDLARLL</sequence>
<feature type="region of interest" description="Disordered" evidence="6">
    <location>
        <begin position="1964"/>
        <end position="2081"/>
    </location>
</feature>
<feature type="compositionally biased region" description="Acidic residues" evidence="6">
    <location>
        <begin position="1896"/>
        <end position="1906"/>
    </location>
</feature>
<gene>
    <name evidence="9" type="ORF">LtaPh_1205900</name>
</gene>
<dbReference type="VEuPathDB" id="TriTrypDB:LtaPh_1205900"/>
<evidence type="ECO:0000256" key="4">
    <source>
        <dbReference type="ARBA" id="ARBA00022989"/>
    </source>
</evidence>
<evidence type="ECO:0000256" key="2">
    <source>
        <dbReference type="ARBA" id="ARBA00022475"/>
    </source>
</evidence>
<feature type="compositionally biased region" description="Basic residues" evidence="6">
    <location>
        <begin position="1988"/>
        <end position="2003"/>
    </location>
</feature>
<evidence type="ECO:0000256" key="5">
    <source>
        <dbReference type="ARBA" id="ARBA00023136"/>
    </source>
</evidence>
<feature type="region of interest" description="Disordered" evidence="6">
    <location>
        <begin position="2224"/>
        <end position="2345"/>
    </location>
</feature>